<dbReference type="Proteomes" id="UP001732700">
    <property type="component" value="Chromosome 7A"/>
</dbReference>
<organism evidence="1 2">
    <name type="scientific">Avena sativa</name>
    <name type="common">Oat</name>
    <dbReference type="NCBI Taxonomy" id="4498"/>
    <lineage>
        <taxon>Eukaryota</taxon>
        <taxon>Viridiplantae</taxon>
        <taxon>Streptophyta</taxon>
        <taxon>Embryophyta</taxon>
        <taxon>Tracheophyta</taxon>
        <taxon>Spermatophyta</taxon>
        <taxon>Magnoliopsida</taxon>
        <taxon>Liliopsida</taxon>
        <taxon>Poales</taxon>
        <taxon>Poaceae</taxon>
        <taxon>BOP clade</taxon>
        <taxon>Pooideae</taxon>
        <taxon>Poodae</taxon>
        <taxon>Poeae</taxon>
        <taxon>Poeae Chloroplast Group 1 (Aveneae type)</taxon>
        <taxon>Aveninae</taxon>
        <taxon>Avena</taxon>
    </lineage>
</organism>
<protein>
    <submittedName>
        <fullName evidence="1">Uncharacterized protein</fullName>
    </submittedName>
</protein>
<sequence>MEDRYDIKFSQIEGQTVSLFGVFDGHAGALAAEYLKEHLLDNLMKHPQFLGDPKLALKTTFLKTDADFLESVSIPYRQDGSTALTAVLVSDQLYVANVGDSRAIAIKGGKAIPLSDDHKPNRKDEQMRIENAGGRVSYDGFTWRVDGILAMSRAFGNRGLKKYVIAEPDIQEAEVNDDLEYLVLATDGLWDVVQNEDIISLVRATDGTEAAALKLTELAYSRHSSDNITCIVVQIHH</sequence>
<reference evidence="1" key="1">
    <citation type="submission" date="2021-05" db="EMBL/GenBank/DDBJ databases">
        <authorList>
            <person name="Scholz U."/>
            <person name="Mascher M."/>
            <person name="Fiebig A."/>
        </authorList>
    </citation>
    <scope>NUCLEOTIDE SEQUENCE [LARGE SCALE GENOMIC DNA]</scope>
</reference>
<dbReference type="EnsemblPlants" id="AVESA.00010b.r2.7AG1247380.1">
    <property type="protein sequence ID" value="AVESA.00010b.r2.7AG1247380.1.CDS"/>
    <property type="gene ID" value="AVESA.00010b.r2.7AG1247380"/>
</dbReference>
<name>A0ACD5ZSC1_AVESA</name>
<reference evidence="1" key="2">
    <citation type="submission" date="2025-09" db="UniProtKB">
        <authorList>
            <consortium name="EnsemblPlants"/>
        </authorList>
    </citation>
    <scope>IDENTIFICATION</scope>
</reference>
<keyword evidence="2" id="KW-1185">Reference proteome</keyword>
<evidence type="ECO:0000313" key="1">
    <source>
        <dbReference type="EnsemblPlants" id="AVESA.00010b.r2.7AG1247380.1.CDS"/>
    </source>
</evidence>
<evidence type="ECO:0000313" key="2">
    <source>
        <dbReference type="Proteomes" id="UP001732700"/>
    </source>
</evidence>
<proteinExistence type="predicted"/>
<accession>A0ACD5ZSC1</accession>